<proteinExistence type="predicted"/>
<feature type="region of interest" description="Disordered" evidence="1">
    <location>
        <begin position="1"/>
        <end position="27"/>
    </location>
</feature>
<reference evidence="3" key="1">
    <citation type="submission" date="2013-01" db="EMBL/GenBank/DDBJ databases">
        <title>Draft Genome Sequence of a Mulberry Tree, Morus notabilis C.K. Schneid.</title>
        <authorList>
            <person name="He N."/>
            <person name="Zhao S."/>
        </authorList>
    </citation>
    <scope>NUCLEOTIDE SEQUENCE</scope>
</reference>
<dbReference type="PANTHER" id="PTHR34780">
    <property type="entry name" value="OS08G0427800 PROTEIN"/>
    <property type="match status" value="1"/>
</dbReference>
<dbReference type="eggNOG" id="ENOG502SAQC">
    <property type="taxonomic scope" value="Eukaryota"/>
</dbReference>
<feature type="compositionally biased region" description="Basic and acidic residues" evidence="1">
    <location>
        <begin position="1"/>
        <end position="12"/>
    </location>
</feature>
<dbReference type="AlphaFoldDB" id="W9QP18"/>
<sequence length="71" mass="8221">MDHNNNDGERYGSEQMGSPIHSQVRKIKEESEKIVDWLPRKPERKPVLREITRQISRSPLGVSRRPISVGD</sequence>
<accession>W9QP18</accession>
<evidence type="ECO:0000256" key="1">
    <source>
        <dbReference type="SAM" id="MobiDB-lite"/>
    </source>
</evidence>
<name>W9QP18_9ROSA</name>
<protein>
    <submittedName>
        <fullName evidence="2">Uncharacterized protein</fullName>
    </submittedName>
</protein>
<evidence type="ECO:0000313" key="3">
    <source>
        <dbReference type="Proteomes" id="UP000030645"/>
    </source>
</evidence>
<keyword evidence="3" id="KW-1185">Reference proteome</keyword>
<dbReference type="Proteomes" id="UP000030645">
    <property type="component" value="Unassembled WGS sequence"/>
</dbReference>
<evidence type="ECO:0000313" key="2">
    <source>
        <dbReference type="EMBL" id="EXB45097.1"/>
    </source>
</evidence>
<dbReference type="EMBL" id="KE343890">
    <property type="protein sequence ID" value="EXB45097.1"/>
    <property type="molecule type" value="Genomic_DNA"/>
</dbReference>
<organism evidence="2 3">
    <name type="scientific">Morus notabilis</name>
    <dbReference type="NCBI Taxonomy" id="981085"/>
    <lineage>
        <taxon>Eukaryota</taxon>
        <taxon>Viridiplantae</taxon>
        <taxon>Streptophyta</taxon>
        <taxon>Embryophyta</taxon>
        <taxon>Tracheophyta</taxon>
        <taxon>Spermatophyta</taxon>
        <taxon>Magnoliopsida</taxon>
        <taxon>eudicotyledons</taxon>
        <taxon>Gunneridae</taxon>
        <taxon>Pentapetalae</taxon>
        <taxon>rosids</taxon>
        <taxon>fabids</taxon>
        <taxon>Rosales</taxon>
        <taxon>Moraceae</taxon>
        <taxon>Moreae</taxon>
        <taxon>Morus</taxon>
    </lineage>
</organism>
<gene>
    <name evidence="2" type="ORF">L484_019322</name>
</gene>
<dbReference type="PANTHER" id="PTHR34780:SF5">
    <property type="entry name" value="OS02G0733900 PROTEIN"/>
    <property type="match status" value="1"/>
</dbReference>